<name>A0A0D9W420_9ORYZ</name>
<dbReference type="Gramene" id="LPERR04G06780.1">
    <property type="protein sequence ID" value="LPERR04G06780.1"/>
    <property type="gene ID" value="LPERR04G06780"/>
</dbReference>
<evidence type="ECO:0000313" key="2">
    <source>
        <dbReference type="Proteomes" id="UP000032180"/>
    </source>
</evidence>
<dbReference type="AlphaFoldDB" id="A0A0D9W420"/>
<dbReference type="EnsemblPlants" id="LPERR04G06780.1">
    <property type="protein sequence ID" value="LPERR04G06780.1"/>
    <property type="gene ID" value="LPERR04G06780"/>
</dbReference>
<protein>
    <submittedName>
        <fullName evidence="1">Uncharacterized protein</fullName>
    </submittedName>
</protein>
<evidence type="ECO:0000313" key="1">
    <source>
        <dbReference type="EnsemblPlants" id="LPERR04G06780.1"/>
    </source>
</evidence>
<accession>A0A0D9W420</accession>
<dbReference type="Proteomes" id="UP000032180">
    <property type="component" value="Chromosome 4"/>
</dbReference>
<keyword evidence="2" id="KW-1185">Reference proteome</keyword>
<organism evidence="1 2">
    <name type="scientific">Leersia perrieri</name>
    <dbReference type="NCBI Taxonomy" id="77586"/>
    <lineage>
        <taxon>Eukaryota</taxon>
        <taxon>Viridiplantae</taxon>
        <taxon>Streptophyta</taxon>
        <taxon>Embryophyta</taxon>
        <taxon>Tracheophyta</taxon>
        <taxon>Spermatophyta</taxon>
        <taxon>Magnoliopsida</taxon>
        <taxon>Liliopsida</taxon>
        <taxon>Poales</taxon>
        <taxon>Poaceae</taxon>
        <taxon>BOP clade</taxon>
        <taxon>Oryzoideae</taxon>
        <taxon>Oryzeae</taxon>
        <taxon>Oryzinae</taxon>
        <taxon>Leersia</taxon>
    </lineage>
</organism>
<reference evidence="2" key="2">
    <citation type="submission" date="2013-12" db="EMBL/GenBank/DDBJ databases">
        <authorList>
            <person name="Yu Y."/>
            <person name="Lee S."/>
            <person name="de Baynast K."/>
            <person name="Wissotski M."/>
            <person name="Liu L."/>
            <person name="Talag J."/>
            <person name="Goicoechea J."/>
            <person name="Angelova A."/>
            <person name="Jetty R."/>
            <person name="Kudrna D."/>
            <person name="Golser W."/>
            <person name="Rivera L."/>
            <person name="Zhang J."/>
            <person name="Wing R."/>
        </authorList>
    </citation>
    <scope>NUCLEOTIDE SEQUENCE</scope>
</reference>
<dbReference type="HOGENOM" id="CLU_2625541_0_0_1"/>
<sequence length="78" mass="8574">MEDGFLCFAAAMLVSYGAAWLVDLALIGYRAAADEEAARLKDDVAAALRRRRRDVGEDEAEIEMAIAKEMAILNQLID</sequence>
<reference evidence="1" key="3">
    <citation type="submission" date="2015-04" db="UniProtKB">
        <authorList>
            <consortium name="EnsemblPlants"/>
        </authorList>
    </citation>
    <scope>IDENTIFICATION</scope>
</reference>
<reference evidence="1 2" key="1">
    <citation type="submission" date="2012-08" db="EMBL/GenBank/DDBJ databases">
        <title>Oryza genome evolution.</title>
        <authorList>
            <person name="Wing R.A."/>
        </authorList>
    </citation>
    <scope>NUCLEOTIDE SEQUENCE</scope>
</reference>
<proteinExistence type="predicted"/>